<dbReference type="InterPro" id="IPR019887">
    <property type="entry name" value="Tscrpt_reg_AsnC/Lrp_C"/>
</dbReference>
<evidence type="ECO:0000313" key="6">
    <source>
        <dbReference type="Proteomes" id="UP000192936"/>
    </source>
</evidence>
<dbReference type="SUPFAM" id="SSF46785">
    <property type="entry name" value="Winged helix' DNA-binding domain"/>
    <property type="match status" value="1"/>
</dbReference>
<dbReference type="SUPFAM" id="SSF54909">
    <property type="entry name" value="Dimeric alpha+beta barrel"/>
    <property type="match status" value="1"/>
</dbReference>
<dbReference type="InterPro" id="IPR019888">
    <property type="entry name" value="Tscrpt_reg_AsnC-like"/>
</dbReference>
<proteinExistence type="predicted"/>
<dbReference type="Gene3D" id="3.30.70.920">
    <property type="match status" value="1"/>
</dbReference>
<dbReference type="GO" id="GO:0043565">
    <property type="term" value="F:sequence-specific DNA binding"/>
    <property type="evidence" value="ECO:0007669"/>
    <property type="project" value="InterPro"/>
</dbReference>
<dbReference type="Proteomes" id="UP000192936">
    <property type="component" value="Unassembled WGS sequence"/>
</dbReference>
<evidence type="ECO:0000256" key="2">
    <source>
        <dbReference type="ARBA" id="ARBA00023125"/>
    </source>
</evidence>
<dbReference type="GO" id="GO:0005829">
    <property type="term" value="C:cytosol"/>
    <property type="evidence" value="ECO:0007669"/>
    <property type="project" value="TreeGrafter"/>
</dbReference>
<dbReference type="GO" id="GO:0043200">
    <property type="term" value="P:response to amino acid"/>
    <property type="evidence" value="ECO:0007669"/>
    <property type="project" value="TreeGrafter"/>
</dbReference>
<dbReference type="RefSeq" id="WP_085086270.1">
    <property type="nucleotide sequence ID" value="NZ_FXAK01000005.1"/>
</dbReference>
<dbReference type="Gene3D" id="1.10.10.10">
    <property type="entry name" value="Winged helix-like DNA-binding domain superfamily/Winged helix DNA-binding domain"/>
    <property type="match status" value="1"/>
</dbReference>
<reference evidence="5 6" key="1">
    <citation type="submission" date="2017-04" db="EMBL/GenBank/DDBJ databases">
        <authorList>
            <person name="Afonso C.L."/>
            <person name="Miller P.J."/>
            <person name="Scott M.A."/>
            <person name="Spackman E."/>
            <person name="Goraichik I."/>
            <person name="Dimitrov K.M."/>
            <person name="Suarez D.L."/>
            <person name="Swayne D.E."/>
        </authorList>
    </citation>
    <scope>NUCLEOTIDE SEQUENCE [LARGE SCALE GENOMIC DNA]</scope>
    <source>
        <strain evidence="5 6">A2P</strain>
    </source>
</reference>
<dbReference type="PROSITE" id="PS00519">
    <property type="entry name" value="HTH_ASNC_1"/>
    <property type="match status" value="1"/>
</dbReference>
<name>A0A1X7FFT9_9PROT</name>
<dbReference type="Pfam" id="PF13412">
    <property type="entry name" value="HTH_24"/>
    <property type="match status" value="1"/>
</dbReference>
<feature type="domain" description="HTH asnC-type" evidence="4">
    <location>
        <begin position="1"/>
        <end position="63"/>
    </location>
</feature>
<dbReference type="Pfam" id="PF01037">
    <property type="entry name" value="AsnC_trans_reg"/>
    <property type="match status" value="1"/>
</dbReference>
<protein>
    <submittedName>
        <fullName evidence="5">DNA-binding transcriptional regulator, Lrp family</fullName>
    </submittedName>
</protein>
<dbReference type="InterPro" id="IPR036390">
    <property type="entry name" value="WH_DNA-bd_sf"/>
</dbReference>
<dbReference type="EMBL" id="FXAK01000005">
    <property type="protein sequence ID" value="SMF51399.1"/>
    <property type="molecule type" value="Genomic_DNA"/>
</dbReference>
<dbReference type="InterPro" id="IPR036388">
    <property type="entry name" value="WH-like_DNA-bd_sf"/>
</dbReference>
<accession>A0A1X7FFT9</accession>
<evidence type="ECO:0000313" key="5">
    <source>
        <dbReference type="EMBL" id="SMF51399.1"/>
    </source>
</evidence>
<gene>
    <name evidence="5" type="ORF">SAMN02982917_2807</name>
</gene>
<dbReference type="SMART" id="SM00344">
    <property type="entry name" value="HTH_ASNC"/>
    <property type="match status" value="1"/>
</dbReference>
<evidence type="ECO:0000256" key="3">
    <source>
        <dbReference type="ARBA" id="ARBA00023163"/>
    </source>
</evidence>
<dbReference type="InterPro" id="IPR019885">
    <property type="entry name" value="Tscrpt_reg_HTH_AsnC-type_CS"/>
</dbReference>
<keyword evidence="1" id="KW-0805">Transcription regulation</keyword>
<dbReference type="AlphaFoldDB" id="A0A1X7FFT9"/>
<dbReference type="PRINTS" id="PR00033">
    <property type="entry name" value="HTHASNC"/>
</dbReference>
<dbReference type="PANTHER" id="PTHR30154:SF34">
    <property type="entry name" value="TRANSCRIPTIONAL REGULATOR AZLB"/>
    <property type="match status" value="1"/>
</dbReference>
<evidence type="ECO:0000259" key="4">
    <source>
        <dbReference type="PROSITE" id="PS50956"/>
    </source>
</evidence>
<dbReference type="OrthoDB" id="9809462at2"/>
<dbReference type="PANTHER" id="PTHR30154">
    <property type="entry name" value="LEUCINE-RESPONSIVE REGULATORY PROTEIN"/>
    <property type="match status" value="1"/>
</dbReference>
<dbReference type="PROSITE" id="PS50956">
    <property type="entry name" value="HTH_ASNC_2"/>
    <property type="match status" value="1"/>
</dbReference>
<evidence type="ECO:0000256" key="1">
    <source>
        <dbReference type="ARBA" id="ARBA00023015"/>
    </source>
</evidence>
<organism evidence="5 6">
    <name type="scientific">Azospirillum oryzae</name>
    <dbReference type="NCBI Taxonomy" id="286727"/>
    <lineage>
        <taxon>Bacteria</taxon>
        <taxon>Pseudomonadati</taxon>
        <taxon>Pseudomonadota</taxon>
        <taxon>Alphaproteobacteria</taxon>
        <taxon>Rhodospirillales</taxon>
        <taxon>Azospirillaceae</taxon>
        <taxon>Azospirillum</taxon>
    </lineage>
</organism>
<keyword evidence="2 5" id="KW-0238">DNA-binding</keyword>
<keyword evidence="3" id="KW-0804">Transcription</keyword>
<sequence>MDEKDRLLLAALRKDARRTLVALARDVGLSRSATQERLDRLLKSGVIRGFTTVEDGPAADGVAAYFLLRHEPGRTCAQLVPKLRRIPGIIAMDAVAGAIDLVIRAEAPDIRGIEAIRAAIAGLPGVADVTTQMVLERFL</sequence>
<dbReference type="InterPro" id="IPR011008">
    <property type="entry name" value="Dimeric_a/b-barrel"/>
</dbReference>
<dbReference type="STRING" id="286727.SAMN02982917_2807"/>
<dbReference type="InterPro" id="IPR000485">
    <property type="entry name" value="AsnC-type_HTH_dom"/>
</dbReference>